<accession>A0AA34R3L9</accession>
<dbReference type="KEGG" id="bhr:BH0238"/>
<organism evidence="1 2">
    <name type="scientific">Borrelia hermsii (strain HS1 / DAH)</name>
    <dbReference type="NCBI Taxonomy" id="314723"/>
    <lineage>
        <taxon>Bacteria</taxon>
        <taxon>Pseudomonadati</taxon>
        <taxon>Spirochaetota</taxon>
        <taxon>Spirochaetia</taxon>
        <taxon>Spirochaetales</taxon>
        <taxon>Borreliaceae</taxon>
        <taxon>Borrelia</taxon>
    </lineage>
</organism>
<evidence type="ECO:0000313" key="2">
    <source>
        <dbReference type="Proteomes" id="UP000008834"/>
    </source>
</evidence>
<proteinExistence type="predicted"/>
<name>A0AA34R3L9_BORHD</name>
<evidence type="ECO:0000313" key="1">
    <source>
        <dbReference type="EMBL" id="AAX16753.1"/>
    </source>
</evidence>
<gene>
    <name evidence="1" type="ordered locus">BH0238</name>
</gene>
<sequence>MTRFLVEVSMRKLVLLFLPFAFISLFAENSSLVDDRQKELAIFYYEVGQRYIDVGKIKKGKIFQKKALEIYPKLKEEVNLKAAVEEIDSKIRLEGEVNFLAFDDVKLDDIPGITHDKIEISEMTNSPKIEYIADREREKHKEQAVKFQFSKFVRALLFQDLSLLNSVMANEVKVLGKVEPRADFISKLEIVSNDVDKDDMSYLAADDFYDLKSLNVIKNTDVSYSIKVKTKKNDFTKNIPFWRDVQTLCFANQDDKWVLFSIK</sequence>
<protein>
    <submittedName>
        <fullName evidence="1">Uncharacterized protein</fullName>
    </submittedName>
</protein>
<dbReference type="Proteomes" id="UP000008834">
    <property type="component" value="Chromosome"/>
</dbReference>
<reference evidence="2" key="1">
    <citation type="submission" date="2004-12" db="EMBL/GenBank/DDBJ databases">
        <title>The genome sequence of Borrelia hermsii and Borrelia turicatae: comparative analysis of two agents of endemic N. America relapsing fever.</title>
        <authorList>
            <person name="Porcella S.F."/>
            <person name="Raffel S.J."/>
            <person name="Schrumpf M.E."/>
            <person name="Montgomery B."/>
            <person name="Smith T."/>
            <person name="Schwan T.G."/>
        </authorList>
    </citation>
    <scope>NUCLEOTIDE SEQUENCE [LARGE SCALE GENOMIC DNA]</scope>
    <source>
        <strain evidence="2">HS1 / DAH</strain>
    </source>
</reference>
<dbReference type="AlphaFoldDB" id="A0AA34R3L9"/>
<dbReference type="EMBL" id="CP000048">
    <property type="protein sequence ID" value="AAX16753.1"/>
    <property type="molecule type" value="Genomic_DNA"/>
</dbReference>